<comment type="caution">
    <text evidence="2">The sequence shown here is derived from an EMBL/GenBank/DDBJ whole genome shotgun (WGS) entry which is preliminary data.</text>
</comment>
<feature type="domain" description="YdhG-like" evidence="1">
    <location>
        <begin position="21"/>
        <end position="124"/>
    </location>
</feature>
<reference evidence="2 3" key="1">
    <citation type="submission" date="2015-10" db="EMBL/GenBank/DDBJ databases">
        <title>Genome sequencing and analysis of members of genus Stenotrophomonas.</title>
        <authorList>
            <person name="Patil P.P."/>
            <person name="Midha S."/>
            <person name="Patil P.B."/>
        </authorList>
    </citation>
    <scope>NUCLEOTIDE SEQUENCE [LARGE SCALE GENOMIC DNA]</scope>
    <source>
        <strain evidence="2 3">JCM 16536</strain>
    </source>
</reference>
<name>A0A0R0AQV8_9GAMM</name>
<dbReference type="InterPro" id="IPR014922">
    <property type="entry name" value="YdhG-like"/>
</dbReference>
<protein>
    <recommendedName>
        <fullName evidence="1">YdhG-like domain-containing protein</fullName>
    </recommendedName>
</protein>
<dbReference type="Proteomes" id="UP000051802">
    <property type="component" value="Unassembled WGS sequence"/>
</dbReference>
<dbReference type="AlphaFoldDB" id="A0A0R0AQV8"/>
<dbReference type="Pfam" id="PF08818">
    <property type="entry name" value="DUF1801"/>
    <property type="match status" value="1"/>
</dbReference>
<dbReference type="Gene3D" id="3.90.1150.200">
    <property type="match status" value="1"/>
</dbReference>
<dbReference type="OrthoDB" id="9811812at2"/>
<proteinExistence type="predicted"/>
<dbReference type="EMBL" id="LLXU01000066">
    <property type="protein sequence ID" value="KRG44818.1"/>
    <property type="molecule type" value="Genomic_DNA"/>
</dbReference>
<accession>A0A0R0AQV8</accession>
<evidence type="ECO:0000313" key="3">
    <source>
        <dbReference type="Proteomes" id="UP000051802"/>
    </source>
</evidence>
<evidence type="ECO:0000313" key="2">
    <source>
        <dbReference type="EMBL" id="KRG44818.1"/>
    </source>
</evidence>
<dbReference type="STRING" id="676599.ARC20_07900"/>
<sequence length="132" mass="14463">MTRKPLPTVDDYLATLDHPLKAVVVELRTLLLAVDPAIGEEVKWNAPSFFTGEHFATMQLRNPKLVQLILHLGARKQVLPKSAIPDPAGLLKWLGEDRAVVGFEGLADLRAKAPALQEIVRHWIAHVGVAPG</sequence>
<gene>
    <name evidence="2" type="ORF">ARC20_07900</name>
</gene>
<dbReference type="RefSeq" id="WP_057646050.1">
    <property type="nucleotide sequence ID" value="NZ_LLXU01000066.1"/>
</dbReference>
<evidence type="ECO:0000259" key="1">
    <source>
        <dbReference type="Pfam" id="PF08818"/>
    </source>
</evidence>
<dbReference type="SUPFAM" id="SSF159888">
    <property type="entry name" value="YdhG-like"/>
    <property type="match status" value="1"/>
</dbReference>
<organism evidence="2 3">
    <name type="scientific">Stenotrophomonas panacihumi</name>
    <dbReference type="NCBI Taxonomy" id="676599"/>
    <lineage>
        <taxon>Bacteria</taxon>
        <taxon>Pseudomonadati</taxon>
        <taxon>Pseudomonadota</taxon>
        <taxon>Gammaproteobacteria</taxon>
        <taxon>Lysobacterales</taxon>
        <taxon>Lysobacteraceae</taxon>
        <taxon>Stenotrophomonas</taxon>
    </lineage>
</organism>
<keyword evidence="3" id="KW-1185">Reference proteome</keyword>